<dbReference type="NCBIfam" id="NF001453">
    <property type="entry name" value="PRK00312.1"/>
    <property type="match status" value="1"/>
</dbReference>
<dbReference type="FunFam" id="3.40.50.150:FF:000010">
    <property type="entry name" value="Protein-L-isoaspartate O-methyltransferase"/>
    <property type="match status" value="1"/>
</dbReference>
<evidence type="ECO:0000256" key="3">
    <source>
        <dbReference type="ARBA" id="ARBA00011890"/>
    </source>
</evidence>
<sequence length="207" mass="23152">MVKRQLVGRGFNDERVLRAMRKVPRHLFIPENSRRESYDDHAISIGFGQTISQPYVVAFMSEALNLQHGDRVLEIGTGSGYQTAILAELVREVYTIEIVQELGERTKTLLRDLGYDNADVRIGNGHEGWNEKSPFDAIIVTAAPPTVPQSLLNQLKVGGRMIIPVGDTRQRLVIIRRTANGYEQENSLLVAFVPMTGEPQTQKGKPD</sequence>
<dbReference type="GO" id="GO:0004719">
    <property type="term" value="F:protein-L-isoaspartate (D-aspartate) O-methyltransferase activity"/>
    <property type="evidence" value="ECO:0007669"/>
    <property type="project" value="UniProtKB-EC"/>
</dbReference>
<evidence type="ECO:0000256" key="4">
    <source>
        <dbReference type="ARBA" id="ARBA00022490"/>
    </source>
</evidence>
<dbReference type="PANTHER" id="PTHR11579:SF0">
    <property type="entry name" value="PROTEIN-L-ISOASPARTATE(D-ASPARTATE) O-METHYLTRANSFERASE"/>
    <property type="match status" value="1"/>
</dbReference>
<proteinExistence type="inferred from homology"/>
<dbReference type="EMBL" id="UINC01048790">
    <property type="protein sequence ID" value="SVB59770.1"/>
    <property type="molecule type" value="Genomic_DNA"/>
</dbReference>
<evidence type="ECO:0000256" key="7">
    <source>
        <dbReference type="ARBA" id="ARBA00022691"/>
    </source>
</evidence>
<dbReference type="Pfam" id="PF01135">
    <property type="entry name" value="PCMT"/>
    <property type="match status" value="1"/>
</dbReference>
<gene>
    <name evidence="8" type="ORF">METZ01_LOCUS212624</name>
</gene>
<dbReference type="GO" id="GO:0032259">
    <property type="term" value="P:methylation"/>
    <property type="evidence" value="ECO:0007669"/>
    <property type="project" value="UniProtKB-KW"/>
</dbReference>
<evidence type="ECO:0000256" key="6">
    <source>
        <dbReference type="ARBA" id="ARBA00022679"/>
    </source>
</evidence>
<dbReference type="InterPro" id="IPR029063">
    <property type="entry name" value="SAM-dependent_MTases_sf"/>
</dbReference>
<comment type="subcellular location">
    <subcellularLocation>
        <location evidence="1">Cytoplasm</location>
    </subcellularLocation>
</comment>
<keyword evidence="7" id="KW-0949">S-adenosyl-L-methionine</keyword>
<reference evidence="8" key="1">
    <citation type="submission" date="2018-05" db="EMBL/GenBank/DDBJ databases">
        <authorList>
            <person name="Lanie J.A."/>
            <person name="Ng W.-L."/>
            <person name="Kazmierczak K.M."/>
            <person name="Andrzejewski T.M."/>
            <person name="Davidsen T.M."/>
            <person name="Wayne K.J."/>
            <person name="Tettelin H."/>
            <person name="Glass J.I."/>
            <person name="Rusch D."/>
            <person name="Podicherti R."/>
            <person name="Tsui H.-C.T."/>
            <person name="Winkler M.E."/>
        </authorList>
    </citation>
    <scope>NUCLEOTIDE SEQUENCE</scope>
</reference>
<dbReference type="PANTHER" id="PTHR11579">
    <property type="entry name" value="PROTEIN-L-ISOASPARTATE O-METHYLTRANSFERASE"/>
    <property type="match status" value="1"/>
</dbReference>
<comment type="similarity">
    <text evidence="2">Belongs to the methyltransferase superfamily. L-isoaspartyl/D-aspartyl protein methyltransferase family.</text>
</comment>
<keyword evidence="6" id="KW-0808">Transferase</keyword>
<keyword evidence="4" id="KW-0963">Cytoplasm</keyword>
<dbReference type="SUPFAM" id="SSF53335">
    <property type="entry name" value="S-adenosyl-L-methionine-dependent methyltransferases"/>
    <property type="match status" value="1"/>
</dbReference>
<protein>
    <recommendedName>
        <fullName evidence="3">protein-L-isoaspartate(D-aspartate) O-methyltransferase</fullName>
        <ecNumber evidence="3">2.1.1.77</ecNumber>
    </recommendedName>
</protein>
<dbReference type="CDD" id="cd02440">
    <property type="entry name" value="AdoMet_MTases"/>
    <property type="match status" value="1"/>
</dbReference>
<keyword evidence="5" id="KW-0489">Methyltransferase</keyword>
<evidence type="ECO:0000256" key="2">
    <source>
        <dbReference type="ARBA" id="ARBA00005369"/>
    </source>
</evidence>
<dbReference type="NCBIfam" id="TIGR00080">
    <property type="entry name" value="pimt"/>
    <property type="match status" value="1"/>
</dbReference>
<dbReference type="HAMAP" id="MF_00090">
    <property type="entry name" value="PIMT"/>
    <property type="match status" value="1"/>
</dbReference>
<dbReference type="AlphaFoldDB" id="A0A382F9Z4"/>
<evidence type="ECO:0000256" key="1">
    <source>
        <dbReference type="ARBA" id="ARBA00004496"/>
    </source>
</evidence>
<dbReference type="GO" id="GO:0005737">
    <property type="term" value="C:cytoplasm"/>
    <property type="evidence" value="ECO:0007669"/>
    <property type="project" value="UniProtKB-SubCell"/>
</dbReference>
<evidence type="ECO:0000256" key="5">
    <source>
        <dbReference type="ARBA" id="ARBA00022603"/>
    </source>
</evidence>
<accession>A0A382F9Z4</accession>
<dbReference type="InterPro" id="IPR000682">
    <property type="entry name" value="PCMT"/>
</dbReference>
<name>A0A382F9Z4_9ZZZZ</name>
<evidence type="ECO:0000313" key="8">
    <source>
        <dbReference type="EMBL" id="SVB59770.1"/>
    </source>
</evidence>
<dbReference type="Gene3D" id="3.40.50.150">
    <property type="entry name" value="Vaccinia Virus protein VP39"/>
    <property type="match status" value="1"/>
</dbReference>
<dbReference type="PROSITE" id="PS01279">
    <property type="entry name" value="PCMT"/>
    <property type="match status" value="1"/>
</dbReference>
<dbReference type="EC" id="2.1.1.77" evidence="3"/>
<organism evidence="8">
    <name type="scientific">marine metagenome</name>
    <dbReference type="NCBI Taxonomy" id="408172"/>
    <lineage>
        <taxon>unclassified sequences</taxon>
        <taxon>metagenomes</taxon>
        <taxon>ecological metagenomes</taxon>
    </lineage>
</organism>